<dbReference type="PANTHER" id="PTHR43037">
    <property type="entry name" value="UNNAMED PRODUCT-RELATED"/>
    <property type="match status" value="1"/>
</dbReference>
<dbReference type="EMBL" id="CP011390">
    <property type="protein sequence ID" value="ANE50121.1"/>
    <property type="molecule type" value="Genomic_DNA"/>
</dbReference>
<dbReference type="Pfam" id="PF02230">
    <property type="entry name" value="Abhydrolase_2"/>
    <property type="match status" value="1"/>
</dbReference>
<dbReference type="AlphaFoldDB" id="A0A172TSR6"/>
<keyword evidence="4" id="KW-1185">Reference proteome</keyword>
<evidence type="ECO:0000313" key="4">
    <source>
        <dbReference type="Proteomes" id="UP000077177"/>
    </source>
</evidence>
<dbReference type="InterPro" id="IPR050955">
    <property type="entry name" value="Plant_Biomass_Hydrol_Est"/>
</dbReference>
<proteinExistence type="predicted"/>
<dbReference type="SUPFAM" id="SSF53474">
    <property type="entry name" value="alpha/beta-Hydrolases"/>
    <property type="match status" value="1"/>
</dbReference>
<keyword evidence="1" id="KW-0732">Signal</keyword>
<reference evidence="4" key="1">
    <citation type="submission" date="2015-01" db="EMBL/GenBank/DDBJ databases">
        <title>Flavisolibacter sp./LCS9/ whole genome sequencing.</title>
        <authorList>
            <person name="Kim M.K."/>
            <person name="Srinivasan S."/>
            <person name="Lee J.-J."/>
        </authorList>
    </citation>
    <scope>NUCLEOTIDE SEQUENCE [LARGE SCALE GENOMIC DNA]</scope>
    <source>
        <strain evidence="4">LCS9</strain>
    </source>
</reference>
<evidence type="ECO:0000313" key="3">
    <source>
        <dbReference type="EMBL" id="ANE50121.1"/>
    </source>
</evidence>
<dbReference type="InterPro" id="IPR003140">
    <property type="entry name" value="PLipase/COase/thioEstase"/>
</dbReference>
<dbReference type="STRING" id="1492898.SY85_06025"/>
<evidence type="ECO:0000256" key="1">
    <source>
        <dbReference type="ARBA" id="ARBA00022729"/>
    </source>
</evidence>
<dbReference type="InterPro" id="IPR029058">
    <property type="entry name" value="AB_hydrolase_fold"/>
</dbReference>
<sequence length="275" mass="31348">MNSRRNSILPSGIRAISFLLLGLSIFSTLQAQDFTPYEKHYYDAKDLRLAYRLLKPLELGSGSSFPLVIFLHGAFEKGGDNETQLRIGGRFFLRDSVRKAYPSYVLFPQCPELDSWAYFENKVNETTGQAEDWKFPFQRKPTTVSFVLKELIDSLVQKERIDTKRIYIVGLSQGGMGVLDLVARYPQTFAAGISICGAGNVSTAKRFSNQVALWLIHGEKDDVVPVSFSQDYYNKLTKLHADVRFTEYPGVKHDSWGNAFKEPDFLMWLFSKQKK</sequence>
<gene>
    <name evidence="3" type="ORF">SY85_06025</name>
</gene>
<dbReference type="Proteomes" id="UP000077177">
    <property type="component" value="Chromosome"/>
</dbReference>
<dbReference type="Gene3D" id="3.40.50.1820">
    <property type="entry name" value="alpha/beta hydrolase"/>
    <property type="match status" value="1"/>
</dbReference>
<accession>A0A172TSR6</accession>
<dbReference type="PANTHER" id="PTHR43037:SF1">
    <property type="entry name" value="BLL1128 PROTEIN"/>
    <property type="match status" value="1"/>
</dbReference>
<name>A0A172TSR6_9BACT</name>
<reference evidence="3 4" key="2">
    <citation type="journal article" date="2016" name="Int. J. Syst. Evol. Microbiol.">
        <title>Flavisolibacter tropicus sp. nov., isolated from tropical soil.</title>
        <authorList>
            <person name="Lee J.J."/>
            <person name="Kang M.S."/>
            <person name="Kim G.S."/>
            <person name="Lee C.S."/>
            <person name="Lim S."/>
            <person name="Lee J."/>
            <person name="Roh S.H."/>
            <person name="Kang H."/>
            <person name="Ha J.M."/>
            <person name="Bae S."/>
            <person name="Jung H.Y."/>
            <person name="Kim M.K."/>
        </authorList>
    </citation>
    <scope>NUCLEOTIDE SEQUENCE [LARGE SCALE GENOMIC DNA]</scope>
    <source>
        <strain evidence="3 4">LCS9</strain>
    </source>
</reference>
<feature type="domain" description="Phospholipase/carboxylesterase/thioesterase" evidence="2">
    <location>
        <begin position="67"/>
        <end position="260"/>
    </location>
</feature>
<dbReference type="GO" id="GO:0016787">
    <property type="term" value="F:hydrolase activity"/>
    <property type="evidence" value="ECO:0007669"/>
    <property type="project" value="InterPro"/>
</dbReference>
<organism evidence="3 4">
    <name type="scientific">Flavisolibacter tropicus</name>
    <dbReference type="NCBI Taxonomy" id="1492898"/>
    <lineage>
        <taxon>Bacteria</taxon>
        <taxon>Pseudomonadati</taxon>
        <taxon>Bacteroidota</taxon>
        <taxon>Chitinophagia</taxon>
        <taxon>Chitinophagales</taxon>
        <taxon>Chitinophagaceae</taxon>
        <taxon>Flavisolibacter</taxon>
    </lineage>
</organism>
<dbReference type="KEGG" id="fla:SY85_06025"/>
<protein>
    <recommendedName>
        <fullName evidence="2">Phospholipase/carboxylesterase/thioesterase domain-containing protein</fullName>
    </recommendedName>
</protein>
<evidence type="ECO:0000259" key="2">
    <source>
        <dbReference type="Pfam" id="PF02230"/>
    </source>
</evidence>